<keyword evidence="4" id="KW-0560">Oxidoreductase</keyword>
<dbReference type="InterPro" id="IPR050121">
    <property type="entry name" value="Cytochrome_P450_monoxygenase"/>
</dbReference>
<dbReference type="InterPro" id="IPR002401">
    <property type="entry name" value="Cyt_P450_E_grp-I"/>
</dbReference>
<keyword evidence="6" id="KW-1185">Reference proteome</keyword>
<sequence length="463" mass="51167">MTISTAKPLDMLPHAPGRLPILGDLTSVDRRRPTQHELTLARRGLGPIFERKLLRTRVIIVSGARLATQCSDEDTWARCLAGPGEVLRQIVPEGLFTARSSNPLWAQARRILTPGFNQAAMRSYHEAMNSVADDLIPEWSAAQGHRVDVHGAMTAATLEVIGRAGFSRRLGLLGPGEVDGSNSRWFVDALAEVLTWASGQTNDLPVIGTIRTLLRTPRARAQIAAANQYVDAVIADRQNRTISGTDDLLGLMLSTPDPETGQLLPAQNVREQVLTFLVAGHETTAALLEASLHYIAADPNLQKELRTEVHDRGAFDYEAVTRMRKIRNLLNEVLRLWPPVPGLFRLARTDQTLAGYRIPAGQPVFVLALAAQRDPEVWGPEADRFDPDRFDAARLRDYPDRWFHPFGVGPRACIGRAFALHESTLLLARLLDAFTLTGAGELRMEERGSLRPEPFQLTALPRP</sequence>
<dbReference type="OrthoDB" id="7376058at2"/>
<feature type="binding site" description="axial binding residue" evidence="3">
    <location>
        <position position="413"/>
    </location>
    <ligand>
        <name>heme</name>
        <dbReference type="ChEBI" id="CHEBI:30413"/>
    </ligand>
    <ligandPart>
        <name>Fe</name>
        <dbReference type="ChEBI" id="CHEBI:18248"/>
    </ligandPart>
</feature>
<evidence type="ECO:0000256" key="1">
    <source>
        <dbReference type="ARBA" id="ARBA00001971"/>
    </source>
</evidence>
<keyword evidence="3 4" id="KW-0479">Metal-binding</keyword>
<proteinExistence type="inferred from homology"/>
<evidence type="ECO:0000313" key="5">
    <source>
        <dbReference type="EMBL" id="GEM43433.1"/>
    </source>
</evidence>
<dbReference type="RefSeq" id="WP_147142053.1">
    <property type="nucleotide sequence ID" value="NZ_BJXA01000098.1"/>
</dbReference>
<dbReference type="SUPFAM" id="SSF48264">
    <property type="entry name" value="Cytochrome P450"/>
    <property type="match status" value="1"/>
</dbReference>
<dbReference type="PRINTS" id="PR00385">
    <property type="entry name" value="P450"/>
</dbReference>
<keyword evidence="4" id="KW-0503">Monooxygenase</keyword>
<evidence type="ECO:0000256" key="2">
    <source>
        <dbReference type="ARBA" id="ARBA00010617"/>
    </source>
</evidence>
<evidence type="ECO:0000256" key="4">
    <source>
        <dbReference type="RuleBase" id="RU000461"/>
    </source>
</evidence>
<dbReference type="AlphaFoldDB" id="A0A511MS62"/>
<dbReference type="InterPro" id="IPR017972">
    <property type="entry name" value="Cyt_P450_CS"/>
</dbReference>
<accession>A0A511MS62</accession>
<dbReference type="InterPro" id="IPR036396">
    <property type="entry name" value="Cyt_P450_sf"/>
</dbReference>
<dbReference type="GO" id="GO:0005506">
    <property type="term" value="F:iron ion binding"/>
    <property type="evidence" value="ECO:0007669"/>
    <property type="project" value="InterPro"/>
</dbReference>
<dbReference type="GO" id="GO:0004497">
    <property type="term" value="F:monooxygenase activity"/>
    <property type="evidence" value="ECO:0007669"/>
    <property type="project" value="UniProtKB-KW"/>
</dbReference>
<dbReference type="GO" id="GO:0016705">
    <property type="term" value="F:oxidoreductase activity, acting on paired donors, with incorporation or reduction of molecular oxygen"/>
    <property type="evidence" value="ECO:0007669"/>
    <property type="project" value="InterPro"/>
</dbReference>
<comment type="caution">
    <text evidence="5">The sequence shown here is derived from an EMBL/GenBank/DDBJ whole genome shotgun (WGS) entry which is preliminary data.</text>
</comment>
<keyword evidence="3 4" id="KW-0349">Heme</keyword>
<organism evidence="5 6">
    <name type="scientific">Nocardia ninae NBRC 108245</name>
    <dbReference type="NCBI Taxonomy" id="1210091"/>
    <lineage>
        <taxon>Bacteria</taxon>
        <taxon>Bacillati</taxon>
        <taxon>Actinomycetota</taxon>
        <taxon>Actinomycetes</taxon>
        <taxon>Mycobacteriales</taxon>
        <taxon>Nocardiaceae</taxon>
        <taxon>Nocardia</taxon>
    </lineage>
</organism>
<comment type="cofactor">
    <cofactor evidence="1 3">
        <name>heme</name>
        <dbReference type="ChEBI" id="CHEBI:30413"/>
    </cofactor>
</comment>
<dbReference type="Pfam" id="PF00067">
    <property type="entry name" value="p450"/>
    <property type="match status" value="1"/>
</dbReference>
<reference evidence="5 6" key="1">
    <citation type="submission" date="2019-07" db="EMBL/GenBank/DDBJ databases">
        <title>Whole genome shotgun sequence of Nocardia ninae NBRC 108245.</title>
        <authorList>
            <person name="Hosoyama A."/>
            <person name="Uohara A."/>
            <person name="Ohji S."/>
            <person name="Ichikawa N."/>
        </authorList>
    </citation>
    <scope>NUCLEOTIDE SEQUENCE [LARGE SCALE GENOMIC DNA]</scope>
    <source>
        <strain evidence="5 6">NBRC 108245</strain>
    </source>
</reference>
<comment type="similarity">
    <text evidence="2 4">Belongs to the cytochrome P450 family.</text>
</comment>
<dbReference type="Gene3D" id="1.10.630.10">
    <property type="entry name" value="Cytochrome P450"/>
    <property type="match status" value="1"/>
</dbReference>
<gene>
    <name evidence="5" type="ORF">NN4_79520</name>
</gene>
<dbReference type="PANTHER" id="PTHR24305:SF166">
    <property type="entry name" value="CYTOCHROME P450 12A4, MITOCHONDRIAL-RELATED"/>
    <property type="match status" value="1"/>
</dbReference>
<dbReference type="PRINTS" id="PR00463">
    <property type="entry name" value="EP450I"/>
</dbReference>
<keyword evidence="3 4" id="KW-0408">Iron</keyword>
<dbReference type="PROSITE" id="PS00086">
    <property type="entry name" value="CYTOCHROME_P450"/>
    <property type="match status" value="1"/>
</dbReference>
<dbReference type="InterPro" id="IPR001128">
    <property type="entry name" value="Cyt_P450"/>
</dbReference>
<dbReference type="PANTHER" id="PTHR24305">
    <property type="entry name" value="CYTOCHROME P450"/>
    <property type="match status" value="1"/>
</dbReference>
<dbReference type="GO" id="GO:0020037">
    <property type="term" value="F:heme binding"/>
    <property type="evidence" value="ECO:0007669"/>
    <property type="project" value="InterPro"/>
</dbReference>
<evidence type="ECO:0000313" key="6">
    <source>
        <dbReference type="Proteomes" id="UP000321424"/>
    </source>
</evidence>
<protein>
    <submittedName>
        <fullName evidence="5">Cytochrome P450</fullName>
    </submittedName>
</protein>
<dbReference type="Proteomes" id="UP000321424">
    <property type="component" value="Unassembled WGS sequence"/>
</dbReference>
<name>A0A511MS62_9NOCA</name>
<dbReference type="EMBL" id="BJXA01000098">
    <property type="protein sequence ID" value="GEM43433.1"/>
    <property type="molecule type" value="Genomic_DNA"/>
</dbReference>
<evidence type="ECO:0000256" key="3">
    <source>
        <dbReference type="PIRSR" id="PIRSR602401-1"/>
    </source>
</evidence>